<feature type="transmembrane region" description="Helical" evidence="6">
    <location>
        <begin position="282"/>
        <end position="310"/>
    </location>
</feature>
<gene>
    <name evidence="6" type="primary">mprF</name>
    <name evidence="7" type="ordered locus">Hore_09870</name>
</gene>
<dbReference type="GO" id="GO:0046677">
    <property type="term" value="P:response to antibiotic"/>
    <property type="evidence" value="ECO:0007669"/>
    <property type="project" value="UniProtKB-KW"/>
</dbReference>
<dbReference type="NCBIfam" id="TIGR00374">
    <property type="entry name" value="flippase-like domain"/>
    <property type="match status" value="1"/>
</dbReference>
<sequence length="352" mass="39211">MSNNSGGVSVIDKNTIKKGLKYAVVISLVISALIVLLTFDKASFERALASINPQFMGVLLFLLLINWLVAGLRIKILVTTVGGNITLLDGIIIYLSGAFVSNVTPFATGGGPFQVYFLHKKGLNVGKASIVVVTQFILRIFFFGILTPLFLIFFRWAISPGIIPDYLFYTAFGFGILFSTIIIIFSLVPGVTDTLLNYLFSIDKVKMFFKNNQRAKRLLVKARQELYDFRRSLSLLAKYKGRLLLAGLCTALYWSTLFMIMPIILGGLNLEPHFFRSYIMQTIYYLVIPYMPTPGASGIAEIGFASLFVSFIPGDLIGLVTCIWRFITFYVVLTVGGIFALREITRSRGQES</sequence>
<evidence type="ECO:0000313" key="7">
    <source>
        <dbReference type="EMBL" id="ACL69743.1"/>
    </source>
</evidence>
<evidence type="ECO:0000256" key="5">
    <source>
        <dbReference type="ARBA" id="ARBA00023136"/>
    </source>
</evidence>
<reference evidence="7 8" key="1">
    <citation type="journal article" date="2009" name="PLoS ONE">
        <title>Genome analysis of the anaerobic thermohalophilic bacterium Halothermothrix orenii.</title>
        <authorList>
            <person name="Mavromatis K."/>
            <person name="Ivanova N."/>
            <person name="Anderson I."/>
            <person name="Lykidis A."/>
            <person name="Hooper S.D."/>
            <person name="Sun H."/>
            <person name="Kunin V."/>
            <person name="Lapidus A."/>
            <person name="Hugenholtz P."/>
            <person name="Patel B."/>
            <person name="Kyrpides N.C."/>
        </authorList>
    </citation>
    <scope>NUCLEOTIDE SEQUENCE [LARGE SCALE GENOMIC DNA]</scope>
    <source>
        <strain evidence="8">H 168 / OCM 544 / DSM 9562</strain>
    </source>
</reference>
<comment type="function">
    <text evidence="6">Catalyzes the transfer of a lysyl group from L-lysyl-tRNA(Lys) to membrane-bound phosphatidylglycerol (PG), which produces lysylphosphatidylglycerol (LPG), a major component of the bacterial membrane with a positive net charge. LPG synthesis contributes to bacterial virulence as it is involved in the resistance mechanism against cationic antimicrobial peptides (CAMP) produces by the host's immune system (defensins, cathelicidins) and by the competing microorganisms.</text>
</comment>
<dbReference type="PANTHER" id="PTHR37693:SF1">
    <property type="entry name" value="INTEGRAL MEMBRANE PROTEIN"/>
    <property type="match status" value="1"/>
</dbReference>
<dbReference type="EC" id="2.3.2.3" evidence="6"/>
<dbReference type="AlphaFoldDB" id="B8CWS4"/>
<feature type="transmembrane region" description="Helical" evidence="6">
    <location>
        <begin position="316"/>
        <end position="341"/>
    </location>
</feature>
<proteinExistence type="inferred from homology"/>
<keyword evidence="6" id="KW-0443">Lipid metabolism</keyword>
<dbReference type="InterPro" id="IPR022791">
    <property type="entry name" value="L-PG_synthase/AglD"/>
</dbReference>
<dbReference type="KEGG" id="hor:Hore_09870"/>
<name>B8CWS4_HALOH</name>
<keyword evidence="3 6" id="KW-0812">Transmembrane</keyword>
<dbReference type="EMBL" id="CP001098">
    <property type="protein sequence ID" value="ACL69743.1"/>
    <property type="molecule type" value="Genomic_DNA"/>
</dbReference>
<feature type="transmembrane region" description="Helical" evidence="6">
    <location>
        <begin position="166"/>
        <end position="188"/>
    </location>
</feature>
<organism evidence="7 8">
    <name type="scientific">Halothermothrix orenii (strain H 168 / OCM 544 / DSM 9562)</name>
    <dbReference type="NCBI Taxonomy" id="373903"/>
    <lineage>
        <taxon>Bacteria</taxon>
        <taxon>Bacillati</taxon>
        <taxon>Bacillota</taxon>
        <taxon>Clostridia</taxon>
        <taxon>Halanaerobiales</taxon>
        <taxon>Halothermotrichaceae</taxon>
        <taxon>Halothermothrix</taxon>
    </lineage>
</organism>
<dbReference type="STRING" id="373903.Hore_09870"/>
<dbReference type="Pfam" id="PF03706">
    <property type="entry name" value="LPG_synthase_TM"/>
    <property type="match status" value="1"/>
</dbReference>
<keyword evidence="5 6" id="KW-0472">Membrane</keyword>
<comment type="catalytic activity">
    <reaction evidence="6">
        <text>L-lysyl-tRNA(Lys) + a 1,2-diacyl-sn-glycero-3-phospho-(1'-sn-glycerol) = a 1,2-diacyl-sn-glycero-3-phospho-1'-(3'-O-L-lysyl)-sn-glycerol + tRNA(Lys)</text>
        <dbReference type="Rhea" id="RHEA:10668"/>
        <dbReference type="Rhea" id="RHEA-COMP:9696"/>
        <dbReference type="Rhea" id="RHEA-COMP:9697"/>
        <dbReference type="ChEBI" id="CHEBI:64716"/>
        <dbReference type="ChEBI" id="CHEBI:75792"/>
        <dbReference type="ChEBI" id="CHEBI:78442"/>
        <dbReference type="ChEBI" id="CHEBI:78529"/>
        <dbReference type="EC" id="2.3.2.3"/>
    </reaction>
</comment>
<keyword evidence="6" id="KW-0808">Transferase</keyword>
<dbReference type="RefSeq" id="WP_012635928.1">
    <property type="nucleotide sequence ID" value="NC_011899.1"/>
</dbReference>
<protein>
    <recommendedName>
        <fullName evidence="6">Phosphatidylglycerol lysyltransferase</fullName>
        <ecNumber evidence="6">2.3.2.3</ecNumber>
    </recommendedName>
    <alternativeName>
        <fullName evidence="6">Lysylphosphatidylglycerol synthase</fullName>
    </alternativeName>
</protein>
<evidence type="ECO:0000256" key="3">
    <source>
        <dbReference type="ARBA" id="ARBA00022692"/>
    </source>
</evidence>
<keyword evidence="2" id="KW-1003">Cell membrane</keyword>
<comment type="similarity">
    <text evidence="6">Belongs to the LPG synthase family.</text>
</comment>
<dbReference type="Proteomes" id="UP000000719">
    <property type="component" value="Chromosome"/>
</dbReference>
<evidence type="ECO:0000256" key="1">
    <source>
        <dbReference type="ARBA" id="ARBA00004651"/>
    </source>
</evidence>
<feature type="transmembrane region" description="Helical" evidence="6">
    <location>
        <begin position="128"/>
        <end position="154"/>
    </location>
</feature>
<keyword evidence="6" id="KW-0046">Antibiotic resistance</keyword>
<feature type="transmembrane region" description="Helical" evidence="6">
    <location>
        <begin position="51"/>
        <end position="69"/>
    </location>
</feature>
<comment type="subcellular location">
    <subcellularLocation>
        <location evidence="1 6">Cell membrane</location>
        <topology evidence="1 6">Multi-pass membrane protein</topology>
    </subcellularLocation>
</comment>
<dbReference type="GO" id="GO:0050071">
    <property type="term" value="F:phosphatidylglycerol lysyltransferase activity"/>
    <property type="evidence" value="ECO:0007669"/>
    <property type="project" value="UniProtKB-EC"/>
</dbReference>
<dbReference type="HOGENOM" id="CLU_039146_1_0_9"/>
<keyword evidence="4 6" id="KW-1133">Transmembrane helix</keyword>
<dbReference type="GO" id="GO:0005886">
    <property type="term" value="C:plasma membrane"/>
    <property type="evidence" value="ECO:0007669"/>
    <property type="project" value="UniProtKB-SubCell"/>
</dbReference>
<keyword evidence="8" id="KW-1185">Reference proteome</keyword>
<evidence type="ECO:0000256" key="4">
    <source>
        <dbReference type="ARBA" id="ARBA00022989"/>
    </source>
</evidence>
<dbReference type="GO" id="GO:0006629">
    <property type="term" value="P:lipid metabolic process"/>
    <property type="evidence" value="ECO:0007669"/>
    <property type="project" value="UniProtKB-KW"/>
</dbReference>
<evidence type="ECO:0000256" key="2">
    <source>
        <dbReference type="ARBA" id="ARBA00022475"/>
    </source>
</evidence>
<feature type="transmembrane region" description="Helical" evidence="6">
    <location>
        <begin position="243"/>
        <end position="270"/>
    </location>
</feature>
<dbReference type="eggNOG" id="COG0392">
    <property type="taxonomic scope" value="Bacteria"/>
</dbReference>
<dbReference type="PANTHER" id="PTHR37693">
    <property type="entry name" value="PHOSPHATIDYLGLYCEROL LYSYLTRANSFERASE"/>
    <property type="match status" value="1"/>
</dbReference>
<feature type="transmembrane region" description="Helical" evidence="6">
    <location>
        <begin position="20"/>
        <end position="39"/>
    </location>
</feature>
<evidence type="ECO:0000313" key="8">
    <source>
        <dbReference type="Proteomes" id="UP000000719"/>
    </source>
</evidence>
<evidence type="ECO:0000256" key="6">
    <source>
        <dbReference type="RuleBase" id="RU363042"/>
    </source>
</evidence>
<accession>B8CWS4</accession>